<keyword evidence="1" id="KW-1133">Transmembrane helix</keyword>
<keyword evidence="1" id="KW-0812">Transmembrane</keyword>
<name>V4HCJ0_PSEL2</name>
<gene>
    <name evidence="3" type="ORF">PL2TA16_04427</name>
</gene>
<dbReference type="EMBL" id="AUSV01000006">
    <property type="protein sequence ID" value="ESP95171.1"/>
    <property type="molecule type" value="Genomic_DNA"/>
</dbReference>
<evidence type="ECO:0000313" key="4">
    <source>
        <dbReference type="Proteomes" id="UP000017820"/>
    </source>
</evidence>
<dbReference type="Pfam" id="PF04892">
    <property type="entry name" value="VanZ"/>
    <property type="match status" value="1"/>
</dbReference>
<comment type="caution">
    <text evidence="3">The sequence shown here is derived from an EMBL/GenBank/DDBJ whole genome shotgun (WGS) entry which is preliminary data.</text>
</comment>
<dbReference type="NCBIfam" id="NF037970">
    <property type="entry name" value="vanZ_1"/>
    <property type="match status" value="1"/>
</dbReference>
<accession>V4HCJ0</accession>
<protein>
    <submittedName>
        <fullName evidence="3">Putative integral membrane protein</fullName>
    </submittedName>
</protein>
<evidence type="ECO:0000259" key="2">
    <source>
        <dbReference type="Pfam" id="PF04892"/>
    </source>
</evidence>
<feature type="transmembrane region" description="Helical" evidence="1">
    <location>
        <begin position="92"/>
        <end position="109"/>
    </location>
</feature>
<evidence type="ECO:0000313" key="3">
    <source>
        <dbReference type="EMBL" id="ESP95171.1"/>
    </source>
</evidence>
<dbReference type="PATRIC" id="fig|1353533.3.peg.447"/>
<dbReference type="AlphaFoldDB" id="V4HCJ0"/>
<dbReference type="Proteomes" id="UP000017820">
    <property type="component" value="Unassembled WGS sequence"/>
</dbReference>
<reference evidence="3 4" key="1">
    <citation type="submission" date="2013-07" db="EMBL/GenBank/DDBJ databases">
        <title>Draft genome sequence of Pseudoalteromonas luteoviolacea 2ta16.</title>
        <authorList>
            <person name="Allen E.E."/>
            <person name="Azam F."/>
            <person name="Podell S."/>
        </authorList>
    </citation>
    <scope>NUCLEOTIDE SEQUENCE [LARGE SCALE GENOMIC DNA]</scope>
    <source>
        <strain evidence="3 4">2ta16</strain>
    </source>
</reference>
<feature type="transmembrane region" description="Helical" evidence="1">
    <location>
        <begin position="62"/>
        <end position="80"/>
    </location>
</feature>
<sequence length="119" mass="14172">MHVTRQVYRTLLLLFLIVITYLFAKEVKNHVVRIEHLDKVVHFGVFFALAFFSHHAFRFKIWFHMTLLIGYGAAVEWMQSTLPYRQASLGDFIADVMGAISYFVAIWLFRKYRLRRGEQ</sequence>
<evidence type="ECO:0000256" key="1">
    <source>
        <dbReference type="SAM" id="Phobius"/>
    </source>
</evidence>
<organism evidence="3 4">
    <name type="scientific">Pseudoalteromonas luteoviolacea (strain 2ta16)</name>
    <dbReference type="NCBI Taxonomy" id="1353533"/>
    <lineage>
        <taxon>Bacteria</taxon>
        <taxon>Pseudomonadati</taxon>
        <taxon>Pseudomonadota</taxon>
        <taxon>Gammaproteobacteria</taxon>
        <taxon>Alteromonadales</taxon>
        <taxon>Pseudoalteromonadaceae</taxon>
        <taxon>Pseudoalteromonas</taxon>
    </lineage>
</organism>
<proteinExistence type="predicted"/>
<dbReference type="InterPro" id="IPR006976">
    <property type="entry name" value="VanZ-like"/>
</dbReference>
<dbReference type="PANTHER" id="PTHR28008:SF1">
    <property type="entry name" value="DOMAIN PROTEIN, PUTATIVE (AFU_ORTHOLOGUE AFUA_3G10980)-RELATED"/>
    <property type="match status" value="1"/>
</dbReference>
<feature type="domain" description="VanZ-like" evidence="2">
    <location>
        <begin position="13"/>
        <end position="109"/>
    </location>
</feature>
<dbReference type="PANTHER" id="PTHR28008">
    <property type="entry name" value="DOMAIN PROTEIN, PUTATIVE (AFU_ORTHOLOGUE AFUA_3G10980)-RELATED"/>
    <property type="match status" value="1"/>
</dbReference>
<feature type="transmembrane region" description="Helical" evidence="1">
    <location>
        <begin position="40"/>
        <end position="57"/>
    </location>
</feature>
<keyword evidence="1" id="KW-0472">Membrane</keyword>